<evidence type="ECO:0000313" key="2">
    <source>
        <dbReference type="EMBL" id="EEZ74876.1"/>
    </source>
</evidence>
<evidence type="ECO:0000256" key="1">
    <source>
        <dbReference type="SAM" id="MobiDB-lite"/>
    </source>
</evidence>
<gene>
    <name evidence="2" type="ORF">NEILACOT_05105</name>
</gene>
<dbReference type="EMBL" id="ACEQ02000028">
    <property type="protein sequence ID" value="EEZ74876.1"/>
    <property type="molecule type" value="Genomic_DNA"/>
</dbReference>
<protein>
    <submittedName>
        <fullName evidence="2">Uncharacterized protein</fullName>
    </submittedName>
</protein>
<comment type="caution">
    <text evidence="2">The sequence shown here is derived from an EMBL/GenBank/DDBJ whole genome shotgun (WGS) entry which is preliminary data.</text>
</comment>
<sequence length="66" mass="6983">MKKTGADGSRAAPSASDYKPPSAPKNSKMPSEGLGLLKKGGISPPDWDGRSDGIACRRFIVFANQY</sequence>
<reference evidence="2 3" key="1">
    <citation type="submission" date="2009-10" db="EMBL/GenBank/DDBJ databases">
        <authorList>
            <person name="Weinstock G."/>
            <person name="Sodergren E."/>
            <person name="Clifton S."/>
            <person name="Fulton L."/>
            <person name="Fulton B."/>
            <person name="Courtney L."/>
            <person name="Fronick C."/>
            <person name="Harrison M."/>
            <person name="Strong C."/>
            <person name="Farmer C."/>
            <person name="Delahaunty K."/>
            <person name="Markovic C."/>
            <person name="Hall O."/>
            <person name="Minx P."/>
            <person name="Tomlinson C."/>
            <person name="Mitreva M."/>
            <person name="Nelson J."/>
            <person name="Hou S."/>
            <person name="Wollam A."/>
            <person name="Pepin K.H."/>
            <person name="Johnson M."/>
            <person name="Bhonagiri V."/>
            <person name="Nash W.E."/>
            <person name="Warren W."/>
            <person name="Chinwalla A."/>
            <person name="Mardis E.R."/>
            <person name="Wilson R.K."/>
        </authorList>
    </citation>
    <scope>NUCLEOTIDE SEQUENCE [LARGE SCALE GENOMIC DNA]</scope>
    <source>
        <strain evidence="2 3">ATCC 23970</strain>
    </source>
</reference>
<dbReference type="Proteomes" id="UP000003843">
    <property type="component" value="Unassembled WGS sequence"/>
</dbReference>
<organism evidence="2 3">
    <name type="scientific">Neisseria lactamica ATCC 23970</name>
    <dbReference type="NCBI Taxonomy" id="546265"/>
    <lineage>
        <taxon>Bacteria</taxon>
        <taxon>Pseudomonadati</taxon>
        <taxon>Pseudomonadota</taxon>
        <taxon>Betaproteobacteria</taxon>
        <taxon>Neisseriales</taxon>
        <taxon>Neisseriaceae</taxon>
        <taxon>Neisseria</taxon>
    </lineage>
</organism>
<accession>D0WC26</accession>
<evidence type="ECO:0000313" key="3">
    <source>
        <dbReference type="Proteomes" id="UP000003843"/>
    </source>
</evidence>
<feature type="region of interest" description="Disordered" evidence="1">
    <location>
        <begin position="1"/>
        <end position="52"/>
    </location>
</feature>
<proteinExistence type="predicted"/>
<name>D0WC26_NEILA</name>
<dbReference type="AlphaFoldDB" id="D0WC26"/>